<keyword evidence="11" id="KW-1185">Reference proteome</keyword>
<dbReference type="InterPro" id="IPR027417">
    <property type="entry name" value="P-loop_NTPase"/>
</dbReference>
<dbReference type="PROSITE" id="PS00870">
    <property type="entry name" value="CLPAB_1"/>
    <property type="match status" value="1"/>
</dbReference>
<dbReference type="Gene3D" id="1.10.1780.10">
    <property type="entry name" value="Clp, N-terminal domain"/>
    <property type="match status" value="1"/>
</dbReference>
<evidence type="ECO:0000256" key="7">
    <source>
        <dbReference type="RuleBase" id="RU004432"/>
    </source>
</evidence>
<evidence type="ECO:0000256" key="4">
    <source>
        <dbReference type="ARBA" id="ARBA00022840"/>
    </source>
</evidence>
<dbReference type="Gene3D" id="1.10.8.60">
    <property type="match status" value="1"/>
</dbReference>
<gene>
    <name evidence="10" type="ORF">C2E20_5603</name>
</gene>
<dbReference type="GO" id="GO:0042026">
    <property type="term" value="P:protein refolding"/>
    <property type="evidence" value="ECO:0007669"/>
    <property type="project" value="InterPro"/>
</dbReference>
<comment type="caution">
    <text evidence="10">The sequence shown here is derived from an EMBL/GenBank/DDBJ whole genome shotgun (WGS) entry which is preliminary data.</text>
</comment>
<dbReference type="InterPro" id="IPR017730">
    <property type="entry name" value="Chaperonin_ClpB"/>
</dbReference>
<dbReference type="FunFam" id="1.10.8.60:FF:000017">
    <property type="entry name" value="ATP-dependent chaperone ClpB"/>
    <property type="match status" value="1"/>
</dbReference>
<dbReference type="PANTHER" id="PTHR11638:SF18">
    <property type="entry name" value="HEAT SHOCK PROTEIN 104"/>
    <property type="match status" value="1"/>
</dbReference>
<dbReference type="InterPro" id="IPR004176">
    <property type="entry name" value="Clp_R_N"/>
</dbReference>
<dbReference type="InterPro" id="IPR003959">
    <property type="entry name" value="ATPase_AAA_core"/>
</dbReference>
<dbReference type="InterPro" id="IPR050130">
    <property type="entry name" value="ClpA_ClpB"/>
</dbReference>
<dbReference type="NCBIfam" id="TIGR03346">
    <property type="entry name" value="chaperone_ClpB"/>
    <property type="match status" value="1"/>
</dbReference>
<organism evidence="10 11">
    <name type="scientific">Micractinium conductrix</name>
    <dbReference type="NCBI Taxonomy" id="554055"/>
    <lineage>
        <taxon>Eukaryota</taxon>
        <taxon>Viridiplantae</taxon>
        <taxon>Chlorophyta</taxon>
        <taxon>core chlorophytes</taxon>
        <taxon>Trebouxiophyceae</taxon>
        <taxon>Chlorellales</taxon>
        <taxon>Chlorellaceae</taxon>
        <taxon>Chlorella clade</taxon>
        <taxon>Micractinium</taxon>
    </lineage>
</organism>
<dbReference type="GO" id="GO:0034605">
    <property type="term" value="P:cellular response to heat"/>
    <property type="evidence" value="ECO:0007669"/>
    <property type="project" value="TreeGrafter"/>
</dbReference>
<dbReference type="FunFam" id="3.40.50.300:FF:000025">
    <property type="entry name" value="ATP-dependent Clp protease subunit"/>
    <property type="match status" value="1"/>
</dbReference>
<keyword evidence="8" id="KW-0175">Coiled coil</keyword>
<keyword evidence="4 7" id="KW-0067">ATP-binding</keyword>
<dbReference type="Gene3D" id="3.40.50.300">
    <property type="entry name" value="P-loop containing nucleotide triphosphate hydrolases"/>
    <property type="match status" value="3"/>
</dbReference>
<dbReference type="InterPro" id="IPR018368">
    <property type="entry name" value="ClpA/B_CS1"/>
</dbReference>
<dbReference type="SUPFAM" id="SSF81923">
    <property type="entry name" value="Double Clp-N motif"/>
    <property type="match status" value="1"/>
</dbReference>
<dbReference type="CDD" id="cd00009">
    <property type="entry name" value="AAA"/>
    <property type="match status" value="1"/>
</dbReference>
<dbReference type="SMART" id="SM00382">
    <property type="entry name" value="AAA"/>
    <property type="match status" value="2"/>
</dbReference>
<name>A0A2P6VAN7_9CHLO</name>
<dbReference type="FunFam" id="3.40.50.300:FF:000120">
    <property type="entry name" value="ATP-dependent chaperone ClpB"/>
    <property type="match status" value="1"/>
</dbReference>
<dbReference type="Pfam" id="PF10431">
    <property type="entry name" value="ClpB_D2-small"/>
    <property type="match status" value="1"/>
</dbReference>
<evidence type="ECO:0000256" key="8">
    <source>
        <dbReference type="SAM" id="Coils"/>
    </source>
</evidence>
<accession>A0A2P6VAN7</accession>
<dbReference type="PRINTS" id="PR00300">
    <property type="entry name" value="CLPPROTEASEA"/>
</dbReference>
<evidence type="ECO:0000256" key="2">
    <source>
        <dbReference type="ARBA" id="ARBA00022737"/>
    </source>
</evidence>
<keyword evidence="2 6" id="KW-0677">Repeat</keyword>
<dbReference type="STRING" id="554055.A0A2P6VAN7"/>
<keyword evidence="3 7" id="KW-0547">Nucleotide-binding</keyword>
<dbReference type="InterPro" id="IPR001270">
    <property type="entry name" value="ClpA/B"/>
</dbReference>
<dbReference type="InterPro" id="IPR041546">
    <property type="entry name" value="ClpA/ClpB_AAA_lid"/>
</dbReference>
<dbReference type="Proteomes" id="UP000239649">
    <property type="component" value="Unassembled WGS sequence"/>
</dbReference>
<dbReference type="OrthoDB" id="47330at2759"/>
<proteinExistence type="inferred from homology"/>
<feature type="domain" description="Clp R" evidence="9">
    <location>
        <begin position="67"/>
        <end position="211"/>
    </location>
</feature>
<dbReference type="Pfam" id="PF17871">
    <property type="entry name" value="AAA_lid_9"/>
    <property type="match status" value="1"/>
</dbReference>
<dbReference type="SMART" id="SM01086">
    <property type="entry name" value="ClpB_D2-small"/>
    <property type="match status" value="1"/>
</dbReference>
<dbReference type="CDD" id="cd19499">
    <property type="entry name" value="RecA-like_ClpB_Hsp104-like"/>
    <property type="match status" value="1"/>
</dbReference>
<evidence type="ECO:0000259" key="9">
    <source>
        <dbReference type="PROSITE" id="PS51903"/>
    </source>
</evidence>
<sequence length="952" mass="106249">MNSRSDMQLARQAVNTTRAITMLRCAPRAWQAAGLARTSLLALQRLPARRDSVRTYAQASQGGGKRISQNDFTEKAWEAIISAPDIARGYSQQIVETEHLFKALLEQPNGLARRILSKAGQNPTQLLEKSDVFIRKQPKISGNYEQILGRSLEGLVNRAEELKSRWQDQYVSVEELVMAMADDPRFGEQLFREQGLQKDKLEEVIQEIRGGKTVQDQNPEGKYEALTKYGRDLTQAAREGKLDPVIGRDDEVRRAIQILSRRTKNNPVLIGEPGVGKTAVAEGLAQRIVAGDVPASLQGRALIALDIGALIAGAKYRGEFEERLKSVIKEVQDSQGQIVLFIDEIHNIVGAGKSDGAMDASNLLKPMLARGELRCIGATTLDEYRQYIEKDPALERRFQQVYVDQPSVTDTISILRGLRERYELHHGVKISDSALVEAATLSDRYIADRFLPDKAIDLVDEAAAKLKMEITSKPLALDEVDRKVLQLEMERLSLKKASDSNDRGAKQRLTALESQLEGLKRQQAELQAVWEAERDEMGRVQQLKGEIDRVGIEIQAAERDYDLNRAAELKYGTLLELQKQLKEAEAALETASKSQTNRMLHSEVTEEDIAEIVSKWTGIPVSSLKASEREKLLHLSDELHKRVIGQEEAVDAVADAIQRSRAGLADPNRPIASFMFLGPTGVGKTELAKALAEYMFDTEAAMVRLDMSEYMEKHTVSRLIGAPPGYVGYEEGGQLTEAVRRRPYAVILFDEVEKAHADVFNVLLQILDDGRVTDSQGRVINFKNTVIILTSNIGSATILDAMQGGDFDRMKELVTGQVRQHFRPEFINRIDEFIVFQGLKREQIKNIVRLQAKRVEKRLADKKMKMEMAESAVEYLGMRGYDPAFGARPVKRVVQQELETALAKAILRGELAEEDTVVVEAPGGAKAHALVVYRKGSQHKDVEHPNPAELTV</sequence>
<dbReference type="PROSITE" id="PS00871">
    <property type="entry name" value="CLPAB_2"/>
    <property type="match status" value="1"/>
</dbReference>
<dbReference type="Pfam" id="PF00004">
    <property type="entry name" value="AAA"/>
    <property type="match status" value="1"/>
</dbReference>
<dbReference type="Pfam" id="PF07724">
    <property type="entry name" value="AAA_2"/>
    <property type="match status" value="1"/>
</dbReference>
<dbReference type="PROSITE" id="PS51903">
    <property type="entry name" value="CLP_R"/>
    <property type="match status" value="1"/>
</dbReference>
<dbReference type="AlphaFoldDB" id="A0A2P6VAN7"/>
<dbReference type="PANTHER" id="PTHR11638">
    <property type="entry name" value="ATP-DEPENDENT CLP PROTEASE"/>
    <property type="match status" value="1"/>
</dbReference>
<dbReference type="InterPro" id="IPR003593">
    <property type="entry name" value="AAA+_ATPase"/>
</dbReference>
<dbReference type="Pfam" id="PF02861">
    <property type="entry name" value="Clp_N"/>
    <property type="match status" value="1"/>
</dbReference>
<dbReference type="FunFam" id="3.40.50.300:FF:000010">
    <property type="entry name" value="Chaperone clpB 1, putative"/>
    <property type="match status" value="1"/>
</dbReference>
<dbReference type="InterPro" id="IPR028299">
    <property type="entry name" value="ClpA/B_CS2"/>
</dbReference>
<evidence type="ECO:0000256" key="3">
    <source>
        <dbReference type="ARBA" id="ARBA00022741"/>
    </source>
</evidence>
<evidence type="ECO:0000256" key="6">
    <source>
        <dbReference type="PROSITE-ProRule" id="PRU01251"/>
    </source>
</evidence>
<protein>
    <submittedName>
        <fullName evidence="10">Hsp100 family</fullName>
    </submittedName>
</protein>
<evidence type="ECO:0000256" key="1">
    <source>
        <dbReference type="ARBA" id="ARBA00008675"/>
    </source>
</evidence>
<feature type="coiled-coil region" evidence="8">
    <location>
        <begin position="477"/>
        <end position="594"/>
    </location>
</feature>
<dbReference type="EMBL" id="LHPF02000016">
    <property type="protein sequence ID" value="PSC71166.1"/>
    <property type="molecule type" value="Genomic_DNA"/>
</dbReference>
<dbReference type="GO" id="GO:0005737">
    <property type="term" value="C:cytoplasm"/>
    <property type="evidence" value="ECO:0007669"/>
    <property type="project" value="InterPro"/>
</dbReference>
<dbReference type="GO" id="GO:0016887">
    <property type="term" value="F:ATP hydrolysis activity"/>
    <property type="evidence" value="ECO:0007669"/>
    <property type="project" value="InterPro"/>
</dbReference>
<dbReference type="InterPro" id="IPR019489">
    <property type="entry name" value="Clp_ATPase_C"/>
</dbReference>
<dbReference type="GO" id="GO:0005524">
    <property type="term" value="F:ATP binding"/>
    <property type="evidence" value="ECO:0007669"/>
    <property type="project" value="UniProtKB-KW"/>
</dbReference>
<keyword evidence="5 7" id="KW-0143">Chaperone</keyword>
<evidence type="ECO:0000313" key="11">
    <source>
        <dbReference type="Proteomes" id="UP000239649"/>
    </source>
</evidence>
<dbReference type="InterPro" id="IPR036628">
    <property type="entry name" value="Clp_N_dom_sf"/>
</dbReference>
<evidence type="ECO:0000256" key="5">
    <source>
        <dbReference type="ARBA" id="ARBA00023186"/>
    </source>
</evidence>
<comment type="similarity">
    <text evidence="1 7">Belongs to the ClpA/ClpB family.</text>
</comment>
<reference evidence="10 11" key="1">
    <citation type="journal article" date="2018" name="Plant J.">
        <title>Genome sequences of Chlorella sorokiniana UTEX 1602 and Micractinium conductrix SAG 241.80: implications to maltose excretion by a green alga.</title>
        <authorList>
            <person name="Arriola M.B."/>
            <person name="Velmurugan N."/>
            <person name="Zhang Y."/>
            <person name="Plunkett M.H."/>
            <person name="Hondzo H."/>
            <person name="Barney B.M."/>
        </authorList>
    </citation>
    <scope>NUCLEOTIDE SEQUENCE [LARGE SCALE GENOMIC DNA]</scope>
    <source>
        <strain evidence="10 11">SAG 241.80</strain>
    </source>
</reference>
<dbReference type="SUPFAM" id="SSF52540">
    <property type="entry name" value="P-loop containing nucleoside triphosphate hydrolases"/>
    <property type="match status" value="2"/>
</dbReference>
<evidence type="ECO:0000313" key="10">
    <source>
        <dbReference type="EMBL" id="PSC71166.1"/>
    </source>
</evidence>